<protein>
    <submittedName>
        <fullName evidence="1">Uncharacterized protein</fullName>
    </submittedName>
</protein>
<evidence type="ECO:0000313" key="1">
    <source>
        <dbReference type="EMBL" id="OSK93087.1"/>
    </source>
</evidence>
<evidence type="ECO:0000313" key="2">
    <source>
        <dbReference type="Proteomes" id="UP000193942"/>
    </source>
</evidence>
<gene>
    <name evidence="1" type="ORF">ECXG_04819</name>
</gene>
<accession>A0A1X3IYF0</accession>
<dbReference type="AlphaFoldDB" id="A0A1X3IYF0"/>
<name>A0A1X3IYF0_ECOLX</name>
<sequence length="82" mass="9707">MESSAHYGRFKGALKMVSYDKIRAEYRAKYRAYKLELIDVLIAQRDQLNFTFSDLLNSKRDCKRKREYLRLSALIGKLQNSI</sequence>
<organism evidence="1 2">
    <name type="scientific">Escherichia coli TA447</name>
    <dbReference type="NCBI Taxonomy" id="656447"/>
    <lineage>
        <taxon>Bacteria</taxon>
        <taxon>Pseudomonadati</taxon>
        <taxon>Pseudomonadota</taxon>
        <taxon>Gammaproteobacteria</taxon>
        <taxon>Enterobacterales</taxon>
        <taxon>Enterobacteriaceae</taxon>
        <taxon>Escherichia</taxon>
    </lineage>
</organism>
<dbReference type="EMBL" id="ADIZ01000029">
    <property type="protein sequence ID" value="OSK93087.1"/>
    <property type="molecule type" value="Genomic_DNA"/>
</dbReference>
<comment type="caution">
    <text evidence="1">The sequence shown here is derived from an EMBL/GenBank/DDBJ whole genome shotgun (WGS) entry which is preliminary data.</text>
</comment>
<proteinExistence type="predicted"/>
<reference evidence="1 2" key="1">
    <citation type="submission" date="2010-04" db="EMBL/GenBank/DDBJ databases">
        <title>The Genome Sequence of Escherichia coli TA447.</title>
        <authorList>
            <consortium name="The Broad Institute Genome Sequencing Platform"/>
            <consortium name="The Broad Institute Genome Sequencing Center for Infectious Disease"/>
            <person name="Feldgarden M."/>
            <person name="Gordon D.M."/>
            <person name="Johnson J.R."/>
            <person name="Johnston B.D."/>
            <person name="Young S."/>
            <person name="Zeng Q."/>
            <person name="Koehrsen M."/>
            <person name="Alvarado L."/>
            <person name="Berlin A.M."/>
            <person name="Borenstein D."/>
            <person name="Chapman S.B."/>
            <person name="Chen Z."/>
            <person name="Engels R."/>
            <person name="Freedman E."/>
            <person name="Gellesch M."/>
            <person name="Goldberg J."/>
            <person name="Griggs A."/>
            <person name="Gujja S."/>
            <person name="Heilman E.R."/>
            <person name="Heiman D.I."/>
            <person name="Hepburn T.A."/>
            <person name="Howarth C."/>
            <person name="Jen D."/>
            <person name="Larson L."/>
            <person name="Mehta T."/>
            <person name="Park D."/>
            <person name="Pearson M."/>
            <person name="Richards J."/>
            <person name="Roberts A."/>
            <person name="Saif S."/>
            <person name="Shea T.D."/>
            <person name="Shenoy N."/>
            <person name="Sisk P."/>
            <person name="Stolte C."/>
            <person name="Sykes S.N."/>
            <person name="Walk T."/>
            <person name="White J."/>
            <person name="Yandava C."/>
            <person name="Haas B."/>
            <person name="Henn M.R."/>
            <person name="Nusbaum C."/>
            <person name="Birren B."/>
        </authorList>
    </citation>
    <scope>NUCLEOTIDE SEQUENCE [LARGE SCALE GENOMIC DNA]</scope>
    <source>
        <strain evidence="1 2">TA447</strain>
    </source>
</reference>
<dbReference type="Proteomes" id="UP000193942">
    <property type="component" value="Unassembled WGS sequence"/>
</dbReference>